<proteinExistence type="predicted"/>
<dbReference type="EMBL" id="VSSS01000125">
    <property type="protein sequence ID" value="TYL82182.1"/>
    <property type="molecule type" value="Genomic_DNA"/>
</dbReference>
<evidence type="ECO:0000313" key="2">
    <source>
        <dbReference type="Proteomes" id="UP000324758"/>
    </source>
</evidence>
<dbReference type="Gene3D" id="3.30.2020.40">
    <property type="entry name" value="Uncharacterised protein PF10387, DUF2442"/>
    <property type="match status" value="1"/>
</dbReference>
<evidence type="ECO:0000313" key="1">
    <source>
        <dbReference type="EMBL" id="TYL82182.1"/>
    </source>
</evidence>
<name>A0A5D3JZ31_9BRAD</name>
<dbReference type="Pfam" id="PF10387">
    <property type="entry name" value="DUF2442"/>
    <property type="match status" value="1"/>
</dbReference>
<protein>
    <submittedName>
        <fullName evidence="1">DUF2442 domain-containing protein</fullName>
    </submittedName>
</protein>
<comment type="caution">
    <text evidence="1">The sequence shown here is derived from an EMBL/GenBank/DDBJ whole genome shotgun (WGS) entry which is preliminary data.</text>
</comment>
<organism evidence="1 2">
    <name type="scientific">Bradyrhizobium rifense</name>
    <dbReference type="NCBI Taxonomy" id="515499"/>
    <lineage>
        <taxon>Bacteria</taxon>
        <taxon>Pseudomonadati</taxon>
        <taxon>Pseudomonadota</taxon>
        <taxon>Alphaproteobacteria</taxon>
        <taxon>Hyphomicrobiales</taxon>
        <taxon>Nitrobacteraceae</taxon>
        <taxon>Bradyrhizobium</taxon>
    </lineage>
</organism>
<gene>
    <name evidence="1" type="ORF">FXB40_47285</name>
</gene>
<dbReference type="Proteomes" id="UP000324758">
    <property type="component" value="Unassembled WGS sequence"/>
</dbReference>
<keyword evidence="2" id="KW-1185">Reference proteome</keyword>
<accession>A0A5D3JZ31</accession>
<dbReference type="OrthoDB" id="337884at2"/>
<dbReference type="AlphaFoldDB" id="A0A5D3JZ31"/>
<sequence>MVVVTLSDGRSISTPRLESASPADLAEVELTPLGVHWPRLDEDLSIEGMLAGRRPTVPR</sequence>
<dbReference type="InterPro" id="IPR018841">
    <property type="entry name" value="DUF2442"/>
</dbReference>
<reference evidence="1 2" key="1">
    <citation type="submission" date="2019-08" db="EMBL/GenBank/DDBJ databases">
        <title>Bradyrhizobium hipponensis sp. nov., a rhizobium isolated from a Lupinus angustifolius root nodule in Tunisia.</title>
        <authorList>
            <person name="Off K."/>
            <person name="Rejili M."/>
            <person name="Mars M."/>
            <person name="Brachmann A."/>
            <person name="Marin M."/>
        </authorList>
    </citation>
    <scope>NUCLEOTIDE SEQUENCE [LARGE SCALE GENOMIC DNA]</scope>
    <source>
        <strain evidence="1 2">CTAW71</strain>
    </source>
</reference>